<dbReference type="OrthoDB" id="9805070at2"/>
<protein>
    <submittedName>
        <fullName evidence="3">Peptidase family M23</fullName>
    </submittedName>
</protein>
<dbReference type="RefSeq" id="WP_067658769.1">
    <property type="nucleotide sequence ID" value="NZ_FQXG01000001.1"/>
</dbReference>
<evidence type="ECO:0000259" key="2">
    <source>
        <dbReference type="Pfam" id="PF01551"/>
    </source>
</evidence>
<dbReference type="Proteomes" id="UP000184268">
    <property type="component" value="Unassembled WGS sequence"/>
</dbReference>
<dbReference type="Gene3D" id="2.70.70.10">
    <property type="entry name" value="Glucose Permease (Domain IIA)"/>
    <property type="match status" value="1"/>
</dbReference>
<dbReference type="InterPro" id="IPR011055">
    <property type="entry name" value="Dup_hybrid_motif"/>
</dbReference>
<dbReference type="InterPro" id="IPR016047">
    <property type="entry name" value="M23ase_b-sheet_dom"/>
</dbReference>
<dbReference type="AlphaFoldDB" id="A0A1M5P8J0"/>
<proteinExistence type="predicted"/>
<name>A0A1M5P8J0_9GAMM</name>
<evidence type="ECO:0000256" key="1">
    <source>
        <dbReference type="SAM" id="SignalP"/>
    </source>
</evidence>
<dbReference type="EMBL" id="FQXG01000001">
    <property type="protein sequence ID" value="SHG98088.1"/>
    <property type="molecule type" value="Genomic_DNA"/>
</dbReference>
<dbReference type="CDD" id="cd12797">
    <property type="entry name" value="M23_peptidase"/>
    <property type="match status" value="1"/>
</dbReference>
<dbReference type="GO" id="GO:0004222">
    <property type="term" value="F:metalloendopeptidase activity"/>
    <property type="evidence" value="ECO:0007669"/>
    <property type="project" value="TreeGrafter"/>
</dbReference>
<dbReference type="SUPFAM" id="SSF51261">
    <property type="entry name" value="Duplicated hybrid motif"/>
    <property type="match status" value="1"/>
</dbReference>
<dbReference type="FunFam" id="2.70.70.10:FF:000019">
    <property type="entry name" value="M23 family peptidase"/>
    <property type="match status" value="1"/>
</dbReference>
<dbReference type="InterPro" id="IPR050570">
    <property type="entry name" value="Cell_wall_metabolism_enzyme"/>
</dbReference>
<evidence type="ECO:0000313" key="3">
    <source>
        <dbReference type="EMBL" id="SHG98088.1"/>
    </source>
</evidence>
<feature type="domain" description="M23ase beta-sheet core" evidence="2">
    <location>
        <begin position="163"/>
        <end position="258"/>
    </location>
</feature>
<evidence type="ECO:0000313" key="4">
    <source>
        <dbReference type="Proteomes" id="UP000184268"/>
    </source>
</evidence>
<dbReference type="PANTHER" id="PTHR21666:SF285">
    <property type="entry name" value="M23 FAMILY METALLOPEPTIDASE"/>
    <property type="match status" value="1"/>
</dbReference>
<organism evidence="3 4">
    <name type="scientific">Ferrimonas marina</name>
    <dbReference type="NCBI Taxonomy" id="299255"/>
    <lineage>
        <taxon>Bacteria</taxon>
        <taxon>Pseudomonadati</taxon>
        <taxon>Pseudomonadota</taxon>
        <taxon>Gammaproteobacteria</taxon>
        <taxon>Alteromonadales</taxon>
        <taxon>Ferrimonadaceae</taxon>
        <taxon>Ferrimonas</taxon>
    </lineage>
</organism>
<dbReference type="STRING" id="299255.SAMN02745129_1329"/>
<dbReference type="PANTHER" id="PTHR21666">
    <property type="entry name" value="PEPTIDASE-RELATED"/>
    <property type="match status" value="1"/>
</dbReference>
<reference evidence="3 4" key="1">
    <citation type="submission" date="2016-11" db="EMBL/GenBank/DDBJ databases">
        <authorList>
            <person name="Jaros S."/>
            <person name="Januszkiewicz K."/>
            <person name="Wedrychowicz H."/>
        </authorList>
    </citation>
    <scope>NUCLEOTIDE SEQUENCE [LARGE SCALE GENOMIC DNA]</scope>
    <source>
        <strain evidence="3 4">DSM 16917</strain>
    </source>
</reference>
<keyword evidence="1" id="KW-0732">Signal</keyword>
<keyword evidence="4" id="KW-1185">Reference proteome</keyword>
<sequence length="266" mass="29015">MVRFAPLFALICLPFSTAALELQGELTQGSLIRGQTQPGDSVSLNGEALPVTEQGAFVFGFGRDAELQHELVILRDGESESHALTLKPRDYDIQRIEGIARNIMQPSPEAQARAAEDAEQAYLARERFEPRLDWQQDFIWPLTGRITGVYGSQRIFNGEPRNPHYGIDIAAPTGTPVVAPADGVVTLAVPDMFYSGGTLIIDHGYGVSSTMIHLSKILVEPGTEVSQGDAIAEVGATGRATGPHLDWRINWHQQRLDPVLLVPPMP</sequence>
<dbReference type="Pfam" id="PF01551">
    <property type="entry name" value="Peptidase_M23"/>
    <property type="match status" value="1"/>
</dbReference>
<feature type="chain" id="PRO_5009912866" evidence="1">
    <location>
        <begin position="19"/>
        <end position="266"/>
    </location>
</feature>
<feature type="signal peptide" evidence="1">
    <location>
        <begin position="1"/>
        <end position="18"/>
    </location>
</feature>
<gene>
    <name evidence="3" type="ORF">SAMN02745129_1329</name>
</gene>
<accession>A0A1M5P8J0</accession>